<keyword evidence="1" id="KW-0812">Transmembrane</keyword>
<feature type="transmembrane region" description="Helical" evidence="1">
    <location>
        <begin position="50"/>
        <end position="73"/>
    </location>
</feature>
<dbReference type="EMBL" id="SUNI01000001">
    <property type="protein sequence ID" value="TJZ93957.1"/>
    <property type="molecule type" value="Genomic_DNA"/>
</dbReference>
<evidence type="ECO:0000313" key="3">
    <source>
        <dbReference type="Proteomes" id="UP000309747"/>
    </source>
</evidence>
<name>A0A4U0RFK6_9RHOB</name>
<sequence length="221" mass="23473">MFDFARRIQLAVGDTVRRAALKVAAGVAGLIAAGFLLAALWSFLANELDWGSTLASLAVGGALLLIAGILIAVSSRRKHEMPTTDDLKREVEARVSLATDAAVTRARTEASRMVDMAETKAHSLMDQASYRATKLAGDAERTVFGGFRDTVRAVGLDSETRQAAGRRVQSGTQQVKQAANSNVGSMAKLFGAFAVGVTLAAKIQESRNADPAYDYDPDDLI</sequence>
<evidence type="ECO:0000256" key="1">
    <source>
        <dbReference type="SAM" id="Phobius"/>
    </source>
</evidence>
<proteinExistence type="predicted"/>
<reference evidence="2 3" key="1">
    <citation type="submission" date="2019-04" db="EMBL/GenBank/DDBJ databases">
        <authorList>
            <person name="Li J."/>
        </authorList>
    </citation>
    <scope>NUCLEOTIDE SEQUENCE [LARGE SCALE GENOMIC DNA]</scope>
    <source>
        <strain evidence="2 3">KCTC 42687</strain>
    </source>
</reference>
<keyword evidence="1" id="KW-1133">Transmembrane helix</keyword>
<keyword evidence="1" id="KW-0472">Membrane</keyword>
<dbReference type="Proteomes" id="UP000309747">
    <property type="component" value="Unassembled WGS sequence"/>
</dbReference>
<feature type="transmembrane region" description="Helical" evidence="1">
    <location>
        <begin position="21"/>
        <end position="44"/>
    </location>
</feature>
<protein>
    <submittedName>
        <fullName evidence="2">Phage holin family protein</fullName>
    </submittedName>
</protein>
<evidence type="ECO:0000313" key="2">
    <source>
        <dbReference type="EMBL" id="TJZ93957.1"/>
    </source>
</evidence>
<dbReference type="Pfam" id="PF07332">
    <property type="entry name" value="Phage_holin_3_6"/>
    <property type="match status" value="1"/>
</dbReference>
<organism evidence="2 3">
    <name type="scientific">Paracoccus gahaiensis</name>
    <dbReference type="NCBI Taxonomy" id="1706839"/>
    <lineage>
        <taxon>Bacteria</taxon>
        <taxon>Pseudomonadati</taxon>
        <taxon>Pseudomonadota</taxon>
        <taxon>Alphaproteobacteria</taxon>
        <taxon>Rhodobacterales</taxon>
        <taxon>Paracoccaceae</taxon>
        <taxon>Paracoccus</taxon>
    </lineage>
</organism>
<keyword evidence="3" id="KW-1185">Reference proteome</keyword>
<accession>A0A4U0RFK6</accession>
<dbReference type="RefSeq" id="WP_136884094.1">
    <property type="nucleotide sequence ID" value="NZ_SUNI01000001.1"/>
</dbReference>
<dbReference type="OrthoDB" id="7773672at2"/>
<dbReference type="AlphaFoldDB" id="A0A4U0RFK6"/>
<gene>
    <name evidence="2" type="ORF">FA743_01420</name>
</gene>
<dbReference type="InterPro" id="IPR009937">
    <property type="entry name" value="Phage_holin_3_6"/>
</dbReference>
<comment type="caution">
    <text evidence="2">The sequence shown here is derived from an EMBL/GenBank/DDBJ whole genome shotgun (WGS) entry which is preliminary data.</text>
</comment>